<gene>
    <name evidence="3" type="ORF">LSH36_317g02009</name>
</gene>
<feature type="region of interest" description="Disordered" evidence="1">
    <location>
        <begin position="179"/>
        <end position="212"/>
    </location>
</feature>
<dbReference type="Gene3D" id="1.10.720.30">
    <property type="entry name" value="SAP domain"/>
    <property type="match status" value="1"/>
</dbReference>
<proteinExistence type="predicted"/>
<dbReference type="SMART" id="SM00513">
    <property type="entry name" value="SAP"/>
    <property type="match status" value="1"/>
</dbReference>
<feature type="compositionally biased region" description="Acidic residues" evidence="1">
    <location>
        <begin position="57"/>
        <end position="67"/>
    </location>
</feature>
<feature type="region of interest" description="Disordered" evidence="1">
    <location>
        <begin position="35"/>
        <end position="76"/>
    </location>
</feature>
<dbReference type="SUPFAM" id="SSF68906">
    <property type="entry name" value="SAP domain"/>
    <property type="match status" value="1"/>
</dbReference>
<evidence type="ECO:0000259" key="2">
    <source>
        <dbReference type="PROSITE" id="PS50800"/>
    </source>
</evidence>
<comment type="caution">
    <text evidence="3">The sequence shown here is derived from an EMBL/GenBank/DDBJ whole genome shotgun (WGS) entry which is preliminary data.</text>
</comment>
<organism evidence="3 4">
    <name type="scientific">Paralvinella palmiformis</name>
    <dbReference type="NCBI Taxonomy" id="53620"/>
    <lineage>
        <taxon>Eukaryota</taxon>
        <taxon>Metazoa</taxon>
        <taxon>Spiralia</taxon>
        <taxon>Lophotrochozoa</taxon>
        <taxon>Annelida</taxon>
        <taxon>Polychaeta</taxon>
        <taxon>Sedentaria</taxon>
        <taxon>Canalipalpata</taxon>
        <taxon>Terebellida</taxon>
        <taxon>Terebelliformia</taxon>
        <taxon>Alvinellidae</taxon>
        <taxon>Paralvinella</taxon>
    </lineage>
</organism>
<dbReference type="InterPro" id="IPR003034">
    <property type="entry name" value="SAP_dom"/>
</dbReference>
<dbReference type="PROSITE" id="PS50800">
    <property type="entry name" value="SAP"/>
    <property type="match status" value="1"/>
</dbReference>
<protein>
    <recommendedName>
        <fullName evidence="2">SAP domain-containing protein</fullName>
    </recommendedName>
</protein>
<feature type="compositionally biased region" description="Basic residues" evidence="1">
    <location>
        <begin position="37"/>
        <end position="46"/>
    </location>
</feature>
<dbReference type="InterPro" id="IPR036361">
    <property type="entry name" value="SAP_dom_sf"/>
</dbReference>
<name>A0AAD9JHF0_9ANNE</name>
<keyword evidence="4" id="KW-1185">Reference proteome</keyword>
<evidence type="ECO:0000313" key="4">
    <source>
        <dbReference type="Proteomes" id="UP001208570"/>
    </source>
</evidence>
<sequence length="513" mass="57497">MALEWKKMTVQQLKGELKRLGLEDTGRKTDLIERLTKHANKGRPHKPTVVPKSIFDEPSDSESEPEEEHIPVSADKKSVLVNEKDKPKLAAVKGKSETAIEKGKAETAAEKEKSLRLVAEQSKLNIERGNSLPVIKIQKCDSAIGKEKTKLLTEKAKPVTEKEKPKLAAEKEKLKLITEKEKPELAAEKEKPKFITEKDKSGQTSEKGKSDKVAEKIVAVAEKKTAVTPVKVEKCDKKEDQHKPAFSATGTGLKPGESDAANLDIYKKEKECNKSIQKPIKEEVMDTNDMSDSKQNVKVKETLKMKAVAGEEESTNKAINESTTTEAKKLATDAKNKLVKDTFGPVGGNDKPKKWIDIMDCTNNEKILKELEKIGKLQAFKNRQKEHDEFGKMHKIRIFPLSVKDLATACIQDIINKAKLCVMKYGMVEKGVQKFGWLMAVFKTKTEVSDVVATIKKVREDLKVYYGAGEKSEKGGSWHTEWAKFVSKPDISVIKKFSLAMLDRYSLFIFFSH</sequence>
<evidence type="ECO:0000256" key="1">
    <source>
        <dbReference type="SAM" id="MobiDB-lite"/>
    </source>
</evidence>
<dbReference type="AlphaFoldDB" id="A0AAD9JHF0"/>
<dbReference type="Pfam" id="PF02037">
    <property type="entry name" value="SAP"/>
    <property type="match status" value="1"/>
</dbReference>
<feature type="region of interest" description="Disordered" evidence="1">
    <location>
        <begin position="88"/>
        <end position="112"/>
    </location>
</feature>
<feature type="domain" description="SAP" evidence="2">
    <location>
        <begin position="5"/>
        <end position="39"/>
    </location>
</feature>
<accession>A0AAD9JHF0</accession>
<evidence type="ECO:0000313" key="3">
    <source>
        <dbReference type="EMBL" id="KAK2152807.1"/>
    </source>
</evidence>
<dbReference type="Proteomes" id="UP001208570">
    <property type="component" value="Unassembled WGS sequence"/>
</dbReference>
<feature type="region of interest" description="Disordered" evidence="1">
    <location>
        <begin position="235"/>
        <end position="259"/>
    </location>
</feature>
<reference evidence="3" key="1">
    <citation type="journal article" date="2023" name="Mol. Biol. Evol.">
        <title>Third-Generation Sequencing Reveals the Adaptive Role of the Epigenome in Three Deep-Sea Polychaetes.</title>
        <authorList>
            <person name="Perez M."/>
            <person name="Aroh O."/>
            <person name="Sun Y."/>
            <person name="Lan Y."/>
            <person name="Juniper S.K."/>
            <person name="Young C.R."/>
            <person name="Angers B."/>
            <person name="Qian P.Y."/>
        </authorList>
    </citation>
    <scope>NUCLEOTIDE SEQUENCE</scope>
    <source>
        <strain evidence="3">P08H-3</strain>
    </source>
</reference>
<dbReference type="EMBL" id="JAODUP010000317">
    <property type="protein sequence ID" value="KAK2152807.1"/>
    <property type="molecule type" value="Genomic_DNA"/>
</dbReference>